<dbReference type="InterPro" id="IPR029071">
    <property type="entry name" value="Ubiquitin-like_domsf"/>
</dbReference>
<keyword evidence="5" id="KW-0444">Lipid biosynthesis</keyword>
<dbReference type="EC" id="1.3.1.93" evidence="4"/>
<evidence type="ECO:0000259" key="15">
    <source>
        <dbReference type="PROSITE" id="PS50053"/>
    </source>
</evidence>
<keyword evidence="7" id="KW-0256">Endoplasmic reticulum</keyword>
<accession>A0A238BNY8</accession>
<dbReference type="Pfam" id="PF21696">
    <property type="entry name" value="TECR_N"/>
    <property type="match status" value="1"/>
</dbReference>
<evidence type="ECO:0000256" key="14">
    <source>
        <dbReference type="ARBA" id="ARBA00023160"/>
    </source>
</evidence>
<dbReference type="InterPro" id="IPR000626">
    <property type="entry name" value="Ubiquitin-like_dom"/>
</dbReference>
<dbReference type="Proteomes" id="UP000242913">
    <property type="component" value="Unassembled WGS sequence"/>
</dbReference>
<keyword evidence="11" id="KW-0560">Oxidoreductase</keyword>
<keyword evidence="10" id="KW-1133">Transmembrane helix</keyword>
<evidence type="ECO:0000256" key="10">
    <source>
        <dbReference type="ARBA" id="ARBA00022989"/>
    </source>
</evidence>
<evidence type="ECO:0000256" key="9">
    <source>
        <dbReference type="ARBA" id="ARBA00022857"/>
    </source>
</evidence>
<dbReference type="OrthoDB" id="540503at2759"/>
<evidence type="ECO:0000256" key="2">
    <source>
        <dbReference type="ARBA" id="ARBA00005194"/>
    </source>
</evidence>
<gene>
    <name evidence="16" type="ORF">X798_05906</name>
</gene>
<dbReference type="EMBL" id="KZ270043">
    <property type="protein sequence ID" value="OZC07101.1"/>
    <property type="molecule type" value="Genomic_DNA"/>
</dbReference>
<sequence length="334" mass="38729">MSECSEFEQFFPEMASLAIEVFDIKKIDRSIAFLENISQDETVLSIKKRLSQQLSLPINQIALRLDVKGKNLKDDQIVQNLNLPLIDAHLYLRNLGPQIGWKTVFLLEYFGPLVIYPIFYLRPVGIYGSDASRYPMFYGVKLALICSTFHYAKRLLETQFVHRFSNATMPFRNVFKKSTVVFLIRSKVECCGVTIKLWIKLVLLRCSKMDISNLSIHLLFKNLRPPGTKIRKIPMPDANPMTLMFNFVSCPNYTYEIGAWFWFSCMTHTYFHFCGISPNGYLGKRETPQLHTRIPKLSKTAPSNYSFPSLINYSCNWLFAFYVMHEMPDETLSV</sequence>
<dbReference type="GO" id="GO:0102758">
    <property type="term" value="F:very-long-chain enoyl-CoA reductase activity"/>
    <property type="evidence" value="ECO:0007669"/>
    <property type="project" value="UniProtKB-EC"/>
</dbReference>
<proteinExistence type="inferred from homology"/>
<dbReference type="InterPro" id="IPR001104">
    <property type="entry name" value="3-oxo-5_a-steroid_4-DH_C"/>
</dbReference>
<keyword evidence="13" id="KW-0472">Membrane</keyword>
<dbReference type="Pfam" id="PF02544">
    <property type="entry name" value="Steroid_dh"/>
    <property type="match status" value="1"/>
</dbReference>
<evidence type="ECO:0000256" key="7">
    <source>
        <dbReference type="ARBA" id="ARBA00022824"/>
    </source>
</evidence>
<evidence type="ECO:0000256" key="1">
    <source>
        <dbReference type="ARBA" id="ARBA00004477"/>
    </source>
</evidence>
<keyword evidence="9" id="KW-0521">NADP</keyword>
<dbReference type="Gene3D" id="3.10.20.90">
    <property type="entry name" value="Phosphatidylinositol 3-kinase Catalytic Subunit, Chain A, domain 1"/>
    <property type="match status" value="1"/>
</dbReference>
<dbReference type="GO" id="GO:0042761">
    <property type="term" value="P:very long-chain fatty acid biosynthetic process"/>
    <property type="evidence" value="ECO:0007669"/>
    <property type="project" value="TreeGrafter"/>
</dbReference>
<dbReference type="PANTHER" id="PTHR10556:SF28">
    <property type="entry name" value="VERY-LONG-CHAIN ENOYL-COA REDUCTASE"/>
    <property type="match status" value="1"/>
</dbReference>
<evidence type="ECO:0000256" key="12">
    <source>
        <dbReference type="ARBA" id="ARBA00023098"/>
    </source>
</evidence>
<evidence type="ECO:0000256" key="8">
    <source>
        <dbReference type="ARBA" id="ARBA00022832"/>
    </source>
</evidence>
<organism evidence="16 17">
    <name type="scientific">Onchocerca flexuosa</name>
    <dbReference type="NCBI Taxonomy" id="387005"/>
    <lineage>
        <taxon>Eukaryota</taxon>
        <taxon>Metazoa</taxon>
        <taxon>Ecdysozoa</taxon>
        <taxon>Nematoda</taxon>
        <taxon>Chromadorea</taxon>
        <taxon>Rhabditida</taxon>
        <taxon>Spirurina</taxon>
        <taxon>Spiruromorpha</taxon>
        <taxon>Filarioidea</taxon>
        <taxon>Onchocercidae</taxon>
        <taxon>Onchocerca</taxon>
    </lineage>
</organism>
<dbReference type="PROSITE" id="PS50053">
    <property type="entry name" value="UBIQUITIN_2"/>
    <property type="match status" value="1"/>
</dbReference>
<comment type="similarity">
    <text evidence="3">Belongs to the steroid 5-alpha reductase family.</text>
</comment>
<evidence type="ECO:0000256" key="11">
    <source>
        <dbReference type="ARBA" id="ARBA00023002"/>
    </source>
</evidence>
<name>A0A238BNY8_9BILA</name>
<keyword evidence="14" id="KW-0275">Fatty acid biosynthesis</keyword>
<evidence type="ECO:0000256" key="5">
    <source>
        <dbReference type="ARBA" id="ARBA00022516"/>
    </source>
</evidence>
<feature type="domain" description="Ubiquitin-like" evidence="15">
    <location>
        <begin position="17"/>
        <end position="83"/>
    </location>
</feature>
<dbReference type="GO" id="GO:0005789">
    <property type="term" value="C:endoplasmic reticulum membrane"/>
    <property type="evidence" value="ECO:0007669"/>
    <property type="project" value="UniProtKB-SubCell"/>
</dbReference>
<evidence type="ECO:0000313" key="16">
    <source>
        <dbReference type="EMBL" id="OZC07101.1"/>
    </source>
</evidence>
<evidence type="ECO:0000313" key="17">
    <source>
        <dbReference type="Proteomes" id="UP000242913"/>
    </source>
</evidence>
<dbReference type="SUPFAM" id="SSF54236">
    <property type="entry name" value="Ubiquitin-like"/>
    <property type="match status" value="1"/>
</dbReference>
<keyword evidence="17" id="KW-1185">Reference proteome</keyword>
<protein>
    <recommendedName>
        <fullName evidence="4">very-long-chain enoyl-CoA reductase</fullName>
        <ecNumber evidence="4">1.3.1.93</ecNumber>
    </recommendedName>
</protein>
<keyword evidence="12" id="KW-0443">Lipid metabolism</keyword>
<dbReference type="AlphaFoldDB" id="A0A238BNY8"/>
<dbReference type="PROSITE" id="PS50244">
    <property type="entry name" value="S5A_REDUCTASE"/>
    <property type="match status" value="1"/>
</dbReference>
<reference evidence="16 17" key="1">
    <citation type="submission" date="2015-12" db="EMBL/GenBank/DDBJ databases">
        <title>Draft genome of the nematode, Onchocerca flexuosa.</title>
        <authorList>
            <person name="Mitreva M."/>
        </authorList>
    </citation>
    <scope>NUCLEOTIDE SEQUENCE [LARGE SCALE GENOMIC DNA]</scope>
    <source>
        <strain evidence="16">Red Deer</strain>
    </source>
</reference>
<comment type="pathway">
    <text evidence="2">Lipid metabolism; fatty acid biosynthesis.</text>
</comment>
<dbReference type="PANTHER" id="PTHR10556">
    <property type="entry name" value="3-OXO-5-ALPHA-STEROID 4-DEHYDROGENASE"/>
    <property type="match status" value="1"/>
</dbReference>
<comment type="subcellular location">
    <subcellularLocation>
        <location evidence="1">Endoplasmic reticulum membrane</location>
        <topology evidence="1">Multi-pass membrane protein</topology>
    </subcellularLocation>
</comment>
<evidence type="ECO:0000256" key="6">
    <source>
        <dbReference type="ARBA" id="ARBA00022692"/>
    </source>
</evidence>
<evidence type="ECO:0000256" key="4">
    <source>
        <dbReference type="ARBA" id="ARBA00012530"/>
    </source>
</evidence>
<dbReference type="InterPro" id="IPR039357">
    <property type="entry name" value="SRD5A/TECR"/>
</dbReference>
<dbReference type="InterPro" id="IPR049127">
    <property type="entry name" value="TECR-like_N"/>
</dbReference>
<evidence type="ECO:0000256" key="13">
    <source>
        <dbReference type="ARBA" id="ARBA00023136"/>
    </source>
</evidence>
<keyword evidence="8" id="KW-0276">Fatty acid metabolism</keyword>
<keyword evidence="6" id="KW-0812">Transmembrane</keyword>
<evidence type="ECO:0000256" key="3">
    <source>
        <dbReference type="ARBA" id="ARBA00007742"/>
    </source>
</evidence>